<accession>A0A0A9FPV3</accession>
<proteinExistence type="predicted"/>
<feature type="transmembrane region" description="Helical" evidence="1">
    <location>
        <begin position="6"/>
        <end position="23"/>
    </location>
</feature>
<dbReference type="AlphaFoldDB" id="A0A0A9FPV3"/>
<evidence type="ECO:0000256" key="1">
    <source>
        <dbReference type="SAM" id="Phobius"/>
    </source>
</evidence>
<sequence>MLEVILVRLVTFFSIFSPFLTCLH</sequence>
<keyword evidence="1" id="KW-1133">Transmembrane helix</keyword>
<keyword evidence="1" id="KW-0812">Transmembrane</keyword>
<organism evidence="2">
    <name type="scientific">Arundo donax</name>
    <name type="common">Giant reed</name>
    <name type="synonym">Donax arundinaceus</name>
    <dbReference type="NCBI Taxonomy" id="35708"/>
    <lineage>
        <taxon>Eukaryota</taxon>
        <taxon>Viridiplantae</taxon>
        <taxon>Streptophyta</taxon>
        <taxon>Embryophyta</taxon>
        <taxon>Tracheophyta</taxon>
        <taxon>Spermatophyta</taxon>
        <taxon>Magnoliopsida</taxon>
        <taxon>Liliopsida</taxon>
        <taxon>Poales</taxon>
        <taxon>Poaceae</taxon>
        <taxon>PACMAD clade</taxon>
        <taxon>Arundinoideae</taxon>
        <taxon>Arundineae</taxon>
        <taxon>Arundo</taxon>
    </lineage>
</organism>
<reference evidence="2" key="1">
    <citation type="submission" date="2014-09" db="EMBL/GenBank/DDBJ databases">
        <authorList>
            <person name="Magalhaes I.L.F."/>
            <person name="Oliveira U."/>
            <person name="Santos F.R."/>
            <person name="Vidigal T.H.D.A."/>
            <person name="Brescovit A.D."/>
            <person name="Santos A.J."/>
        </authorList>
    </citation>
    <scope>NUCLEOTIDE SEQUENCE</scope>
    <source>
        <tissue evidence="2">Shoot tissue taken approximately 20 cm above the soil surface</tissue>
    </source>
</reference>
<name>A0A0A9FPV3_ARUDO</name>
<dbReference type="EMBL" id="GBRH01187568">
    <property type="protein sequence ID" value="JAE10328.1"/>
    <property type="molecule type" value="Transcribed_RNA"/>
</dbReference>
<reference evidence="2" key="2">
    <citation type="journal article" date="2015" name="Data Brief">
        <title>Shoot transcriptome of the giant reed, Arundo donax.</title>
        <authorList>
            <person name="Barrero R.A."/>
            <person name="Guerrero F.D."/>
            <person name="Moolhuijzen P."/>
            <person name="Goolsby J.A."/>
            <person name="Tidwell J."/>
            <person name="Bellgard S.E."/>
            <person name="Bellgard M.I."/>
        </authorList>
    </citation>
    <scope>NUCLEOTIDE SEQUENCE</scope>
    <source>
        <tissue evidence="2">Shoot tissue taken approximately 20 cm above the soil surface</tissue>
    </source>
</reference>
<evidence type="ECO:0000313" key="2">
    <source>
        <dbReference type="EMBL" id="JAE10328.1"/>
    </source>
</evidence>
<keyword evidence="1" id="KW-0472">Membrane</keyword>
<protein>
    <submittedName>
        <fullName evidence="2">Uncharacterized protein</fullName>
    </submittedName>
</protein>